<dbReference type="SMART" id="SM00248">
    <property type="entry name" value="ANK"/>
    <property type="match status" value="9"/>
</dbReference>
<feature type="transmembrane region" description="Helical" evidence="8">
    <location>
        <begin position="437"/>
        <end position="461"/>
    </location>
</feature>
<evidence type="ECO:0000256" key="4">
    <source>
        <dbReference type="ARBA" id="ARBA00022989"/>
    </source>
</evidence>
<evidence type="ECO:0000259" key="9">
    <source>
        <dbReference type="Pfam" id="PF13962"/>
    </source>
</evidence>
<dbReference type="PANTHER" id="PTHR24186">
    <property type="entry name" value="PROTEIN PHOSPHATASE 1 REGULATORY SUBUNIT"/>
    <property type="match status" value="1"/>
</dbReference>
<dbReference type="Pfam" id="PF13962">
    <property type="entry name" value="PGG"/>
    <property type="match status" value="1"/>
</dbReference>
<keyword evidence="5 7" id="KW-0040">ANK repeat</keyword>
<evidence type="ECO:0000256" key="3">
    <source>
        <dbReference type="ARBA" id="ARBA00022737"/>
    </source>
</evidence>
<name>A0AA38CRI1_TAXCH</name>
<feature type="repeat" description="ANK" evidence="7">
    <location>
        <begin position="35"/>
        <end position="57"/>
    </location>
</feature>
<keyword evidence="3" id="KW-0677">Repeat</keyword>
<accession>A0AA38CRI1</accession>
<dbReference type="PROSITE" id="PS50088">
    <property type="entry name" value="ANK_REPEAT"/>
    <property type="match status" value="2"/>
</dbReference>
<dbReference type="PANTHER" id="PTHR24186:SF38">
    <property type="entry name" value="ANKYRIN REPEAT FAMILY PROTEIN"/>
    <property type="match status" value="1"/>
</dbReference>
<proteinExistence type="predicted"/>
<dbReference type="AlphaFoldDB" id="A0AA38CRI1"/>
<reference evidence="10 11" key="1">
    <citation type="journal article" date="2021" name="Nat. Plants">
        <title>The Taxus genome provides insights into paclitaxel biosynthesis.</title>
        <authorList>
            <person name="Xiong X."/>
            <person name="Gou J."/>
            <person name="Liao Q."/>
            <person name="Li Y."/>
            <person name="Zhou Q."/>
            <person name="Bi G."/>
            <person name="Li C."/>
            <person name="Du R."/>
            <person name="Wang X."/>
            <person name="Sun T."/>
            <person name="Guo L."/>
            <person name="Liang H."/>
            <person name="Lu P."/>
            <person name="Wu Y."/>
            <person name="Zhang Z."/>
            <person name="Ro D.K."/>
            <person name="Shang Y."/>
            <person name="Huang S."/>
            <person name="Yan J."/>
        </authorList>
    </citation>
    <scope>NUCLEOTIDE SEQUENCE [LARGE SCALE GENOMIC DNA]</scope>
    <source>
        <strain evidence="10">Ta-2019</strain>
    </source>
</reference>
<dbReference type="GO" id="GO:0005886">
    <property type="term" value="C:plasma membrane"/>
    <property type="evidence" value="ECO:0007669"/>
    <property type="project" value="TreeGrafter"/>
</dbReference>
<evidence type="ECO:0000313" key="11">
    <source>
        <dbReference type="Proteomes" id="UP000824469"/>
    </source>
</evidence>
<keyword evidence="4 8" id="KW-1133">Transmembrane helix</keyword>
<dbReference type="Pfam" id="PF00023">
    <property type="entry name" value="Ank"/>
    <property type="match status" value="1"/>
</dbReference>
<dbReference type="EMBL" id="JAHRHJ020000008">
    <property type="protein sequence ID" value="KAH9304486.1"/>
    <property type="molecule type" value="Genomic_DNA"/>
</dbReference>
<keyword evidence="6 8" id="KW-0472">Membrane</keyword>
<keyword evidence="11" id="KW-1185">Reference proteome</keyword>
<feature type="transmembrane region" description="Helical" evidence="8">
    <location>
        <begin position="569"/>
        <end position="589"/>
    </location>
</feature>
<keyword evidence="2 8" id="KW-0812">Transmembrane</keyword>
<comment type="subcellular location">
    <subcellularLocation>
        <location evidence="1">Membrane</location>
        <topology evidence="1">Multi-pass membrane protein</topology>
    </subcellularLocation>
</comment>
<evidence type="ECO:0000256" key="1">
    <source>
        <dbReference type="ARBA" id="ARBA00004141"/>
    </source>
</evidence>
<feature type="repeat" description="ANK" evidence="7">
    <location>
        <begin position="180"/>
        <end position="202"/>
    </location>
</feature>
<comment type="caution">
    <text evidence="10">The sequence shown here is derived from an EMBL/GenBank/DDBJ whole genome shotgun (WGS) entry which is preliminary data.</text>
</comment>
<feature type="transmembrane region" description="Helical" evidence="8">
    <location>
        <begin position="522"/>
        <end position="548"/>
    </location>
</feature>
<evidence type="ECO:0000256" key="2">
    <source>
        <dbReference type="ARBA" id="ARBA00022692"/>
    </source>
</evidence>
<feature type="transmembrane region" description="Helical" evidence="8">
    <location>
        <begin position="482"/>
        <end position="502"/>
    </location>
</feature>
<dbReference type="InterPro" id="IPR026961">
    <property type="entry name" value="PGG_dom"/>
</dbReference>
<dbReference type="Pfam" id="PF12796">
    <property type="entry name" value="Ank_2"/>
    <property type="match status" value="3"/>
</dbReference>
<dbReference type="Proteomes" id="UP000824469">
    <property type="component" value="Unassembled WGS sequence"/>
</dbReference>
<evidence type="ECO:0000256" key="6">
    <source>
        <dbReference type="ARBA" id="ARBA00023136"/>
    </source>
</evidence>
<organism evidence="10 11">
    <name type="scientific">Taxus chinensis</name>
    <name type="common">Chinese yew</name>
    <name type="synonym">Taxus wallichiana var. chinensis</name>
    <dbReference type="NCBI Taxonomy" id="29808"/>
    <lineage>
        <taxon>Eukaryota</taxon>
        <taxon>Viridiplantae</taxon>
        <taxon>Streptophyta</taxon>
        <taxon>Embryophyta</taxon>
        <taxon>Tracheophyta</taxon>
        <taxon>Spermatophyta</taxon>
        <taxon>Pinopsida</taxon>
        <taxon>Pinidae</taxon>
        <taxon>Conifers II</taxon>
        <taxon>Cupressales</taxon>
        <taxon>Taxaceae</taxon>
        <taxon>Taxus</taxon>
    </lineage>
</organism>
<dbReference type="PROSITE" id="PS50297">
    <property type="entry name" value="ANK_REP_REGION"/>
    <property type="match status" value="2"/>
</dbReference>
<feature type="domain" description="PGG" evidence="9">
    <location>
        <begin position="400"/>
        <end position="501"/>
    </location>
</feature>
<evidence type="ECO:0000256" key="8">
    <source>
        <dbReference type="SAM" id="Phobius"/>
    </source>
</evidence>
<gene>
    <name evidence="10" type="ORF">KI387_008890</name>
</gene>
<dbReference type="InterPro" id="IPR002110">
    <property type="entry name" value="Ankyrin_rpt"/>
</dbReference>
<evidence type="ECO:0000313" key="10">
    <source>
        <dbReference type="EMBL" id="KAH9304486.1"/>
    </source>
</evidence>
<sequence length="662" mass="74034">MLRELFIAAKKGYLDGVQNVYRQRPRHVTNGVTFEGNSALHIAAREGHVDVVRWILSVNPCLAKARNNDKNTALHEAAKKARNQEVVRILLKHNKCAVYRRNQFGETPLIIASEHGHVDSARLLLAAIPLFLVFWPRDDRQTCLYAAASEGHLEVVKLILQEKSSCFNILRLILLIGDETGVTPLHAAVHGGHLEIVREILKIEFNGWWGMDCWDKSLMTKKDKFGRCAIHVAAMKGHWDIIDLFMSMMPDCVEIRSTCLKTAVHFAVEYDQLQVVQKLLHENEDEVKAKMVSYDYDIWGNTALHLAAMNGVDPQFVEYLLSFPGVNVNRLNNKGMSPFDMASAAENQEKPNFCKIASILKDAGATQSLICHSRSSLPPWQSQQINNQIGGVEENKILDVDTLVASLIATVTFAAIFQVPGGTRKDSGLANMSSQRVFHVFLFSDCLAFFASMTVVIAWIFRERVQTKLVADRSALAKLSMLSLGTSIVSTGLAFLSATILVTVPRDLESLDKKHDKQEYQMIFAVEMMITFLAPLLALVFLSLAWMFEYNFRATNERQARLKRELKRVLISTLPVAAIVLIIICVYIVTWTRVVKELVAFGIGAPRPGRWSPAPGCHSPASGCPCLEKGNQFEGIPWGHHLSTFLGLGLSDDDWEVTHITF</sequence>
<dbReference type="SUPFAM" id="SSF48403">
    <property type="entry name" value="Ankyrin repeat"/>
    <property type="match status" value="1"/>
</dbReference>
<dbReference type="OMA" id="WIFRERV"/>
<protein>
    <recommendedName>
        <fullName evidence="9">PGG domain-containing protein</fullName>
    </recommendedName>
</protein>
<evidence type="ECO:0000256" key="7">
    <source>
        <dbReference type="PROSITE-ProRule" id="PRU00023"/>
    </source>
</evidence>
<dbReference type="Gene3D" id="1.25.40.20">
    <property type="entry name" value="Ankyrin repeat-containing domain"/>
    <property type="match status" value="3"/>
</dbReference>
<dbReference type="InterPro" id="IPR036770">
    <property type="entry name" value="Ankyrin_rpt-contain_sf"/>
</dbReference>
<evidence type="ECO:0000256" key="5">
    <source>
        <dbReference type="ARBA" id="ARBA00023043"/>
    </source>
</evidence>